<dbReference type="Proteomes" id="UP000544134">
    <property type="component" value="Unassembled WGS sequence"/>
</dbReference>
<dbReference type="PROSITE" id="PS51085">
    <property type="entry name" value="2FE2S_FER_2"/>
    <property type="match status" value="1"/>
</dbReference>
<sequence>METTLSVRVEALTEETAEIRRFELVAAQGVELPAFEAGAHIDVYTGGSGVRQYSLCNAPWERHRYVIGVKRESQGRGGSAWMHDALRPGASLTIGTPRNNFALDAKAGRHLLFGAGIGVTPLLAMAETLARNDAEFTLYYFARSAAHQAFKDRLASSPWASRVRYHLDDGAPTIDLAAELAAAASATTHLYMCGPQGFMDAVRRAASSWPETNIHLEYFAALPVEHLDEDQPFEIELARRGEKFHIGRDETIAQVLLDAGVDITTSCEQGVCGTCVTTYLEGEPDHRDFCLNRKERETRVALCCARARTGRLVLDL</sequence>
<dbReference type="SUPFAM" id="SSF52343">
    <property type="entry name" value="Ferredoxin reductase-like, C-terminal NADP-linked domain"/>
    <property type="match status" value="1"/>
</dbReference>
<dbReference type="GO" id="GO:0046872">
    <property type="term" value="F:metal ion binding"/>
    <property type="evidence" value="ECO:0007669"/>
    <property type="project" value="UniProtKB-KW"/>
</dbReference>
<keyword evidence="4" id="KW-0001">2Fe-2S</keyword>
<dbReference type="InterPro" id="IPR050415">
    <property type="entry name" value="MRET"/>
</dbReference>
<evidence type="ECO:0000256" key="3">
    <source>
        <dbReference type="ARBA" id="ARBA00022643"/>
    </source>
</evidence>
<reference evidence="11 12" key="1">
    <citation type="submission" date="2020-04" db="EMBL/GenBank/DDBJ databases">
        <title>Paraburkholderia sp. RP-4-7 isolated from soil.</title>
        <authorList>
            <person name="Dahal R.H."/>
        </authorList>
    </citation>
    <scope>NUCLEOTIDE SEQUENCE [LARGE SCALE GENOMIC DNA]</scope>
    <source>
        <strain evidence="11 12">RP-4-7</strain>
    </source>
</reference>
<evidence type="ECO:0000256" key="5">
    <source>
        <dbReference type="ARBA" id="ARBA00022723"/>
    </source>
</evidence>
<dbReference type="InterPro" id="IPR017927">
    <property type="entry name" value="FAD-bd_FR_type"/>
</dbReference>
<dbReference type="InterPro" id="IPR006058">
    <property type="entry name" value="2Fe2S_fd_BS"/>
</dbReference>
<dbReference type="PANTHER" id="PTHR47354">
    <property type="entry name" value="NADH OXIDOREDUCTASE HCR"/>
    <property type="match status" value="1"/>
</dbReference>
<evidence type="ECO:0000256" key="6">
    <source>
        <dbReference type="ARBA" id="ARBA00023002"/>
    </source>
</evidence>
<dbReference type="SUPFAM" id="SSF54292">
    <property type="entry name" value="2Fe-2S ferredoxin-like"/>
    <property type="match status" value="1"/>
</dbReference>
<evidence type="ECO:0000259" key="9">
    <source>
        <dbReference type="PROSITE" id="PS51085"/>
    </source>
</evidence>
<keyword evidence="3" id="KW-0288">FMN</keyword>
<dbReference type="CDD" id="cd00207">
    <property type="entry name" value="fer2"/>
    <property type="match status" value="1"/>
</dbReference>
<evidence type="ECO:0000313" key="11">
    <source>
        <dbReference type="EMBL" id="NMM03960.1"/>
    </source>
</evidence>
<dbReference type="GO" id="GO:0016491">
    <property type="term" value="F:oxidoreductase activity"/>
    <property type="evidence" value="ECO:0007669"/>
    <property type="project" value="UniProtKB-KW"/>
</dbReference>
<comment type="cofactor">
    <cofactor evidence="1">
        <name>FMN</name>
        <dbReference type="ChEBI" id="CHEBI:58210"/>
    </cofactor>
</comment>
<keyword evidence="2" id="KW-0285">Flavoprotein</keyword>
<dbReference type="InterPro" id="IPR017938">
    <property type="entry name" value="Riboflavin_synthase-like_b-brl"/>
</dbReference>
<keyword evidence="5" id="KW-0479">Metal-binding</keyword>
<keyword evidence="7" id="KW-0408">Iron</keyword>
<dbReference type="InterPro" id="IPR054582">
    <property type="entry name" value="DmmA-like_N"/>
</dbReference>
<keyword evidence="12" id="KW-1185">Reference proteome</keyword>
<evidence type="ECO:0000256" key="4">
    <source>
        <dbReference type="ARBA" id="ARBA00022714"/>
    </source>
</evidence>
<dbReference type="AlphaFoldDB" id="A0A848IRV9"/>
<evidence type="ECO:0000259" key="10">
    <source>
        <dbReference type="PROSITE" id="PS51384"/>
    </source>
</evidence>
<dbReference type="InterPro" id="IPR039261">
    <property type="entry name" value="FNR_nucleotide-bd"/>
</dbReference>
<dbReference type="CDD" id="cd06185">
    <property type="entry name" value="PDR_like"/>
    <property type="match status" value="1"/>
</dbReference>
<dbReference type="InterPro" id="IPR036010">
    <property type="entry name" value="2Fe-2S_ferredoxin-like_sf"/>
</dbReference>
<dbReference type="Gene3D" id="3.10.20.30">
    <property type="match status" value="1"/>
</dbReference>
<evidence type="ECO:0000256" key="2">
    <source>
        <dbReference type="ARBA" id="ARBA00022630"/>
    </source>
</evidence>
<feature type="domain" description="FAD-binding FR-type" evidence="10">
    <location>
        <begin position="2"/>
        <end position="104"/>
    </location>
</feature>
<dbReference type="Gene3D" id="2.40.30.10">
    <property type="entry name" value="Translation factors"/>
    <property type="match status" value="1"/>
</dbReference>
<organism evidence="11 12">
    <name type="scientific">Paraburkholderia polaris</name>
    <dbReference type="NCBI Taxonomy" id="2728848"/>
    <lineage>
        <taxon>Bacteria</taxon>
        <taxon>Pseudomonadati</taxon>
        <taxon>Pseudomonadota</taxon>
        <taxon>Betaproteobacteria</taxon>
        <taxon>Burkholderiales</taxon>
        <taxon>Burkholderiaceae</taxon>
        <taxon>Paraburkholderia</taxon>
    </lineage>
</organism>
<dbReference type="EMBL" id="JABBGJ010000066">
    <property type="protein sequence ID" value="NMM03960.1"/>
    <property type="molecule type" value="Genomic_DNA"/>
</dbReference>
<dbReference type="PANTHER" id="PTHR47354:SF1">
    <property type="entry name" value="CARNITINE MONOOXYGENASE REDUCTASE SUBUNIT"/>
    <property type="match status" value="1"/>
</dbReference>
<keyword evidence="6" id="KW-0560">Oxidoreductase</keyword>
<dbReference type="SUPFAM" id="SSF63380">
    <property type="entry name" value="Riboflavin synthase domain-like"/>
    <property type="match status" value="1"/>
</dbReference>
<dbReference type="GO" id="GO:0051537">
    <property type="term" value="F:2 iron, 2 sulfur cluster binding"/>
    <property type="evidence" value="ECO:0007669"/>
    <property type="project" value="UniProtKB-KW"/>
</dbReference>
<dbReference type="PROSITE" id="PS51384">
    <property type="entry name" value="FAD_FR"/>
    <property type="match status" value="1"/>
</dbReference>
<feature type="domain" description="2Fe-2S ferredoxin-type" evidence="9">
    <location>
        <begin position="233"/>
        <end position="316"/>
    </location>
</feature>
<name>A0A848IRV9_9BURK</name>
<evidence type="ECO:0000256" key="8">
    <source>
        <dbReference type="ARBA" id="ARBA00023014"/>
    </source>
</evidence>
<dbReference type="PROSITE" id="PS00197">
    <property type="entry name" value="2FE2S_FER_1"/>
    <property type="match status" value="1"/>
</dbReference>
<dbReference type="Pfam" id="PF00111">
    <property type="entry name" value="Fer2"/>
    <property type="match status" value="1"/>
</dbReference>
<dbReference type="RefSeq" id="WP_169490735.1">
    <property type="nucleotide sequence ID" value="NZ_JABBGJ010000066.1"/>
</dbReference>
<keyword evidence="8" id="KW-0411">Iron-sulfur</keyword>
<dbReference type="Gene3D" id="3.40.50.80">
    <property type="entry name" value="Nucleotide-binding domain of ferredoxin-NADP reductase (FNR) module"/>
    <property type="match status" value="1"/>
</dbReference>
<evidence type="ECO:0000313" key="12">
    <source>
        <dbReference type="Proteomes" id="UP000544134"/>
    </source>
</evidence>
<dbReference type="InterPro" id="IPR001041">
    <property type="entry name" value="2Fe-2S_ferredoxin-type"/>
</dbReference>
<dbReference type="PRINTS" id="PR00409">
    <property type="entry name" value="PHDIOXRDTASE"/>
</dbReference>
<evidence type="ECO:0000256" key="7">
    <source>
        <dbReference type="ARBA" id="ARBA00023004"/>
    </source>
</evidence>
<dbReference type="InterPro" id="IPR012675">
    <property type="entry name" value="Beta-grasp_dom_sf"/>
</dbReference>
<evidence type="ECO:0000256" key="1">
    <source>
        <dbReference type="ARBA" id="ARBA00001917"/>
    </source>
</evidence>
<proteinExistence type="predicted"/>
<protein>
    <submittedName>
        <fullName evidence="11">Oxidoreductase</fullName>
    </submittedName>
</protein>
<comment type="caution">
    <text evidence="11">The sequence shown here is derived from an EMBL/GenBank/DDBJ whole genome shotgun (WGS) entry which is preliminary data.</text>
</comment>
<accession>A0A848IRV9</accession>
<gene>
    <name evidence="11" type="ORF">HHL24_39615</name>
</gene>
<dbReference type="Pfam" id="PF22290">
    <property type="entry name" value="DmmA-like_N"/>
    <property type="match status" value="1"/>
</dbReference>